<feature type="transmembrane region" description="Helical" evidence="1">
    <location>
        <begin position="22"/>
        <end position="48"/>
    </location>
</feature>
<name>A0A813BHI4_9DINO</name>
<feature type="transmembrane region" description="Helical" evidence="1">
    <location>
        <begin position="264"/>
        <end position="284"/>
    </location>
</feature>
<dbReference type="Proteomes" id="UP000601435">
    <property type="component" value="Unassembled WGS sequence"/>
</dbReference>
<keyword evidence="3" id="KW-1185">Reference proteome</keyword>
<feature type="transmembrane region" description="Helical" evidence="1">
    <location>
        <begin position="229"/>
        <end position="252"/>
    </location>
</feature>
<protein>
    <submittedName>
        <fullName evidence="2">Uncharacterized protein</fullName>
    </submittedName>
</protein>
<proteinExistence type="predicted"/>
<feature type="transmembrane region" description="Helical" evidence="1">
    <location>
        <begin position="68"/>
        <end position="88"/>
    </location>
</feature>
<dbReference type="EMBL" id="CAJNJA010071794">
    <property type="protein sequence ID" value="CAE7904884.1"/>
    <property type="molecule type" value="Genomic_DNA"/>
</dbReference>
<feature type="non-terminal residue" evidence="2">
    <location>
        <position position="1"/>
    </location>
</feature>
<evidence type="ECO:0000256" key="1">
    <source>
        <dbReference type="SAM" id="Phobius"/>
    </source>
</evidence>
<comment type="caution">
    <text evidence="2">The sequence shown here is derived from an EMBL/GenBank/DDBJ whole genome shotgun (WGS) entry which is preliminary data.</text>
</comment>
<evidence type="ECO:0000313" key="3">
    <source>
        <dbReference type="Proteomes" id="UP000601435"/>
    </source>
</evidence>
<accession>A0A813BHI4</accession>
<keyword evidence="1" id="KW-0812">Transmembrane</keyword>
<reference evidence="2" key="1">
    <citation type="submission" date="2021-02" db="EMBL/GenBank/DDBJ databases">
        <authorList>
            <person name="Dougan E. K."/>
            <person name="Rhodes N."/>
            <person name="Thang M."/>
            <person name="Chan C."/>
        </authorList>
    </citation>
    <scope>NUCLEOTIDE SEQUENCE</scope>
</reference>
<gene>
    <name evidence="2" type="ORF">SNEC2469_LOCUS30595</name>
</gene>
<evidence type="ECO:0000313" key="2">
    <source>
        <dbReference type="EMBL" id="CAE7904884.1"/>
    </source>
</evidence>
<keyword evidence="1" id="KW-1133">Transmembrane helix</keyword>
<dbReference type="AlphaFoldDB" id="A0A813BHI4"/>
<sequence length="285" mass="32663">WCIFEIAAFLHSRPKGKPGLQIVPPLLGPMLVGALMLIWAGCMAYTFIEAAVTSSEDSMLVGVYHLPVGGTMGLLFLSFVTHALRAYARSVDMLQKQLSKFKVEHTKSACCEAGHEENDSLCDRAIIFQSIAAWYGSLDSFELQVQSGVRTAVIDQLVFRALSYQRVLFVTTPYIWFELEYSARQVGDPILQIVELVQGFTYALAIFPMMDKLVFRLCYRWRERCCRRYLDWLLSMAIVILAFLFYIAVYTIQLYVFRQTERPVVLSVISMFLWWTVAAVLWRIT</sequence>
<organism evidence="2 3">
    <name type="scientific">Symbiodinium necroappetens</name>
    <dbReference type="NCBI Taxonomy" id="1628268"/>
    <lineage>
        <taxon>Eukaryota</taxon>
        <taxon>Sar</taxon>
        <taxon>Alveolata</taxon>
        <taxon>Dinophyceae</taxon>
        <taxon>Suessiales</taxon>
        <taxon>Symbiodiniaceae</taxon>
        <taxon>Symbiodinium</taxon>
    </lineage>
</organism>
<keyword evidence="1" id="KW-0472">Membrane</keyword>